<dbReference type="PANTHER" id="PTHR45789:SF2">
    <property type="entry name" value="FI18025P1"/>
    <property type="match status" value="1"/>
</dbReference>
<evidence type="ECO:0000313" key="7">
    <source>
        <dbReference type="Proteomes" id="UP000007148"/>
    </source>
</evidence>
<dbReference type="CDD" id="cd01389">
    <property type="entry name" value="HMG-box_ROX1-like"/>
    <property type="match status" value="1"/>
</dbReference>
<dbReference type="PROSITE" id="PS50118">
    <property type="entry name" value="HMG_BOX_2"/>
    <property type="match status" value="1"/>
</dbReference>
<feature type="region of interest" description="Disordered" evidence="4">
    <location>
        <begin position="1024"/>
        <end position="1072"/>
    </location>
</feature>
<evidence type="ECO:0000313" key="6">
    <source>
        <dbReference type="EMBL" id="CCA72393.1"/>
    </source>
</evidence>
<dbReference type="PANTHER" id="PTHR45789">
    <property type="entry name" value="FI18025P1"/>
    <property type="match status" value="1"/>
</dbReference>
<dbReference type="Gene3D" id="1.10.30.10">
    <property type="entry name" value="High mobility group box domain"/>
    <property type="match status" value="1"/>
</dbReference>
<dbReference type="OrthoDB" id="3269108at2759"/>
<feature type="region of interest" description="Disordered" evidence="4">
    <location>
        <begin position="856"/>
        <end position="884"/>
    </location>
</feature>
<evidence type="ECO:0000256" key="3">
    <source>
        <dbReference type="PROSITE-ProRule" id="PRU00267"/>
    </source>
</evidence>
<keyword evidence="1 3" id="KW-0238">DNA-binding</keyword>
<feature type="DNA-binding region" description="HMG box" evidence="3">
    <location>
        <begin position="177"/>
        <end position="246"/>
    </location>
</feature>
<feature type="region of interest" description="Disordered" evidence="4">
    <location>
        <begin position="537"/>
        <end position="560"/>
    </location>
</feature>
<name>G4TM50_SERID</name>
<feature type="compositionally biased region" description="Low complexity" evidence="4">
    <location>
        <begin position="35"/>
        <end position="51"/>
    </location>
</feature>
<evidence type="ECO:0000256" key="2">
    <source>
        <dbReference type="ARBA" id="ARBA00023242"/>
    </source>
</evidence>
<dbReference type="InterPro" id="IPR036910">
    <property type="entry name" value="HMG_box_dom_sf"/>
</dbReference>
<feature type="region of interest" description="Disordered" evidence="4">
    <location>
        <begin position="1"/>
        <end position="181"/>
    </location>
</feature>
<accession>G4TM50</accession>
<dbReference type="GO" id="GO:0000981">
    <property type="term" value="F:DNA-binding transcription factor activity, RNA polymerase II-specific"/>
    <property type="evidence" value="ECO:0007669"/>
    <property type="project" value="TreeGrafter"/>
</dbReference>
<feature type="compositionally biased region" description="Low complexity" evidence="4">
    <location>
        <begin position="117"/>
        <end position="128"/>
    </location>
</feature>
<evidence type="ECO:0000259" key="5">
    <source>
        <dbReference type="PROSITE" id="PS50118"/>
    </source>
</evidence>
<dbReference type="GO" id="GO:0005634">
    <property type="term" value="C:nucleus"/>
    <property type="evidence" value="ECO:0007669"/>
    <property type="project" value="UniProtKB-UniRule"/>
</dbReference>
<feature type="compositionally biased region" description="Low complexity" evidence="4">
    <location>
        <begin position="537"/>
        <end position="549"/>
    </location>
</feature>
<feature type="domain" description="HMG box" evidence="5">
    <location>
        <begin position="177"/>
        <end position="246"/>
    </location>
</feature>
<dbReference type="AlphaFoldDB" id="G4TM50"/>
<comment type="caution">
    <text evidence="6">The sequence shown here is derived from an EMBL/GenBank/DDBJ whole genome shotgun (WGS) entry which is preliminary data.</text>
</comment>
<feature type="compositionally biased region" description="Low complexity" evidence="4">
    <location>
        <begin position="88"/>
        <end position="99"/>
    </location>
</feature>
<organism evidence="6 7">
    <name type="scientific">Serendipita indica (strain DSM 11827)</name>
    <name type="common">Root endophyte fungus</name>
    <name type="synonym">Piriformospora indica</name>
    <dbReference type="NCBI Taxonomy" id="1109443"/>
    <lineage>
        <taxon>Eukaryota</taxon>
        <taxon>Fungi</taxon>
        <taxon>Dikarya</taxon>
        <taxon>Basidiomycota</taxon>
        <taxon>Agaricomycotina</taxon>
        <taxon>Agaricomycetes</taxon>
        <taxon>Sebacinales</taxon>
        <taxon>Serendipitaceae</taxon>
        <taxon>Serendipita</taxon>
    </lineage>
</organism>
<dbReference type="SUPFAM" id="SSF47095">
    <property type="entry name" value="HMG-box"/>
    <property type="match status" value="1"/>
</dbReference>
<keyword evidence="2 3" id="KW-0539">Nucleus</keyword>
<dbReference type="InterPro" id="IPR051356">
    <property type="entry name" value="SOX/SOX-like_TF"/>
</dbReference>
<proteinExistence type="predicted"/>
<feature type="compositionally biased region" description="Pro residues" evidence="4">
    <location>
        <begin position="61"/>
        <end position="85"/>
    </location>
</feature>
<feature type="region of interest" description="Disordered" evidence="4">
    <location>
        <begin position="496"/>
        <end position="520"/>
    </location>
</feature>
<dbReference type="eggNOG" id="KOG0527">
    <property type="taxonomic scope" value="Eukaryota"/>
</dbReference>
<evidence type="ECO:0000256" key="4">
    <source>
        <dbReference type="SAM" id="MobiDB-lite"/>
    </source>
</evidence>
<keyword evidence="7" id="KW-1185">Reference proteome</keyword>
<feature type="compositionally biased region" description="Basic and acidic residues" evidence="4">
    <location>
        <begin position="148"/>
        <end position="161"/>
    </location>
</feature>
<feature type="compositionally biased region" description="Polar residues" evidence="4">
    <location>
        <begin position="1063"/>
        <end position="1072"/>
    </location>
</feature>
<gene>
    <name evidence="6" type="ORF">PIIN_06327</name>
</gene>
<protein>
    <recommendedName>
        <fullName evidence="5">HMG box domain-containing protein</fullName>
    </recommendedName>
</protein>
<dbReference type="InterPro" id="IPR009071">
    <property type="entry name" value="HMG_box_dom"/>
</dbReference>
<dbReference type="SMART" id="SM00398">
    <property type="entry name" value="HMG"/>
    <property type="match status" value="1"/>
</dbReference>
<feature type="region of interest" description="Disordered" evidence="4">
    <location>
        <begin position="802"/>
        <end position="839"/>
    </location>
</feature>
<evidence type="ECO:0000256" key="1">
    <source>
        <dbReference type="ARBA" id="ARBA00023125"/>
    </source>
</evidence>
<dbReference type="Pfam" id="PF00505">
    <property type="entry name" value="HMG_box"/>
    <property type="match status" value="1"/>
</dbReference>
<dbReference type="HOGENOM" id="CLU_287446_0_0_1"/>
<feature type="compositionally biased region" description="Basic residues" evidence="4">
    <location>
        <begin position="249"/>
        <end position="263"/>
    </location>
</feature>
<reference evidence="6 7" key="1">
    <citation type="journal article" date="2011" name="PLoS Pathog.">
        <title>Endophytic Life Strategies Decoded by Genome and Transcriptome Analyses of the Mutualistic Root Symbiont Piriformospora indica.</title>
        <authorList>
            <person name="Zuccaro A."/>
            <person name="Lahrmann U."/>
            <person name="Guldener U."/>
            <person name="Langen G."/>
            <person name="Pfiffi S."/>
            <person name="Biedenkopf D."/>
            <person name="Wong P."/>
            <person name="Samans B."/>
            <person name="Grimm C."/>
            <person name="Basiewicz M."/>
            <person name="Murat C."/>
            <person name="Martin F."/>
            <person name="Kogel K.H."/>
        </authorList>
    </citation>
    <scope>NUCLEOTIDE SEQUENCE [LARGE SCALE GENOMIC DNA]</scope>
    <source>
        <strain evidence="6 7">DSM 11827</strain>
    </source>
</reference>
<dbReference type="EMBL" id="CAFZ01000162">
    <property type="protein sequence ID" value="CCA72393.1"/>
    <property type="molecule type" value="Genomic_DNA"/>
</dbReference>
<feature type="compositionally biased region" description="Basic and acidic residues" evidence="4">
    <location>
        <begin position="230"/>
        <end position="244"/>
    </location>
</feature>
<feature type="region of interest" description="Disordered" evidence="4">
    <location>
        <begin position="349"/>
        <end position="385"/>
    </location>
</feature>
<dbReference type="InParanoid" id="G4TM50"/>
<dbReference type="GO" id="GO:0000978">
    <property type="term" value="F:RNA polymerase II cis-regulatory region sequence-specific DNA binding"/>
    <property type="evidence" value="ECO:0007669"/>
    <property type="project" value="TreeGrafter"/>
</dbReference>
<dbReference type="Proteomes" id="UP000007148">
    <property type="component" value="Unassembled WGS sequence"/>
</dbReference>
<feature type="compositionally biased region" description="Polar residues" evidence="4">
    <location>
        <begin position="823"/>
        <end position="839"/>
    </location>
</feature>
<feature type="compositionally biased region" description="Low complexity" evidence="4">
    <location>
        <begin position="373"/>
        <end position="383"/>
    </location>
</feature>
<dbReference type="STRING" id="1109443.G4TM50"/>
<feature type="region of interest" description="Disordered" evidence="4">
    <location>
        <begin position="230"/>
        <end position="270"/>
    </location>
</feature>
<sequence>MPPRRKVRRTSSLPGLASDDPTGLSAVLGHPRLVPQAAAQAAAATPAPRAPVSTTEGSSIPQPPILTGPYAPGPVLPTPTVPPPAYSFTFTTNLTPTTFQHADKSKPLNPNNGEPDSAASPANSTSSASRKRNADALDDFYTESAPVARKDKREKDEDDAKPAASSSSSRKNQEGHIPRPPNAFILFRSDLVARKAVPTSLEADHSTISKIIGVCWRTLPARQRKRWEQKAQEAKALHKERYPDYRYTPVHRKGPQRKKPKREQKKDDKRAEELAQLLLAGSKGDDLEARVKKLDESNPDTYQTTLNFGTNSSANLHSGPQQFTFVQGFPAAGHTIGLPVAPPYVDYNSTAQPATTGGRRHSSAPPPENVFGSSSSTASTPRTPARELSAHHFPLTGGDPAAAINDVPLSRIARKLPTKSTHHLQPHHFHQEAQLTAAAAAAAASSSSGSGSNGKKIKSSLAKAVRSRAQGFGAPQPASERDQLFIQSHWTTAAISGDAAGTGSNGTSKKKKKNNGLLGGIPRELMLPTWDLNSNANAANNTNDAGDASPTFTVPEYGAPEPYSPAFLTGSDEKYGGHFVVDDATATPPEHHPLAYPMVHTDPLDPTNALGGVDNMGHLTGMDMSMLSFDHPTMPQGHPTDGMIGGTYDLLGYQDYALSGLDADGNPLESFNGDLNGAMAAFGSHTSGLVAPGSGFDFADQFGSLGVDTEEYGYPYYGQADLGSGPGSAHSTSPHNSDADDAAAYHPYDVPGTLAMSAQDPLGAIAFGSPRVSATVSAQSAPVHHMPAPDWSAFENNGINLPPAPAVSVDPLDPLDAPPPPNTGSSASASPHPPTMTQSNVNAFSAYRSAPTSEVGDLDYQDMHMPPSYATTTASNGQQQRQQQQLRLNTHYVHQAPGVYSATASPVVEHMGHFTMRPPVQQPAPGSAATTSPLVYTVQHPQTPMSAMGPPPSPMHAHPMQQHMHAHSHSLTSVGQSHQRQMSGVLHTHHPSHSIESFHEILPPTAGTPVASGLGGQWGEWTHPDPFGAPAGAESVTQEGASAMSGAMDPLARHGHHPHAMSVSMTNAYHGV</sequence>